<evidence type="ECO:0000313" key="3">
    <source>
        <dbReference type="Proteomes" id="UP000000763"/>
    </source>
</evidence>
<feature type="region of interest" description="Disordered" evidence="1">
    <location>
        <begin position="1"/>
        <end position="22"/>
    </location>
</feature>
<feature type="compositionally biased region" description="Basic and acidic residues" evidence="1">
    <location>
        <begin position="1"/>
        <end position="13"/>
    </location>
</feature>
<gene>
    <name evidence="2" type="primary">P0450D12.21</name>
</gene>
<feature type="region of interest" description="Disordered" evidence="1">
    <location>
        <begin position="45"/>
        <end position="76"/>
    </location>
</feature>
<sequence>MAVEMDRGGRESGGEEGDGEVEVAVERAAARRAVERSRWRWRGRRRGGRWRGRRRGGRWRGREGGGEGGGEEGGGEVEAAVGRAAEMAERAVVKRSRWRRIWIERERDEAAVERVSECEWVPDLDRSRRCPTLGQP</sequence>
<dbReference type="Proteomes" id="UP000000763">
    <property type="component" value="Chromosome 6"/>
</dbReference>
<organism evidence="2 3">
    <name type="scientific">Oryza sativa subsp. japonica</name>
    <name type="common">Rice</name>
    <dbReference type="NCBI Taxonomy" id="39947"/>
    <lineage>
        <taxon>Eukaryota</taxon>
        <taxon>Viridiplantae</taxon>
        <taxon>Streptophyta</taxon>
        <taxon>Embryophyta</taxon>
        <taxon>Tracheophyta</taxon>
        <taxon>Spermatophyta</taxon>
        <taxon>Magnoliopsida</taxon>
        <taxon>Liliopsida</taxon>
        <taxon>Poales</taxon>
        <taxon>Poaceae</taxon>
        <taxon>BOP clade</taxon>
        <taxon>Oryzoideae</taxon>
        <taxon>Oryzeae</taxon>
        <taxon>Oryzinae</taxon>
        <taxon>Oryza</taxon>
        <taxon>Oryza sativa</taxon>
    </lineage>
</organism>
<accession>Q5VPU4</accession>
<reference evidence="3" key="2">
    <citation type="journal article" date="2008" name="Nucleic Acids Res.">
        <title>The rice annotation project database (RAP-DB): 2008 update.</title>
        <authorList>
            <consortium name="The rice annotation project (RAP)"/>
        </authorList>
    </citation>
    <scope>GENOME REANNOTATION</scope>
    <source>
        <strain evidence="3">cv. Nipponbare</strain>
    </source>
</reference>
<protein>
    <submittedName>
        <fullName evidence="2">Uncharacterized protein</fullName>
    </submittedName>
</protein>
<reference evidence="3" key="1">
    <citation type="journal article" date="2005" name="Nature">
        <title>The map-based sequence of the rice genome.</title>
        <authorList>
            <consortium name="International rice genome sequencing project (IRGSP)"/>
            <person name="Matsumoto T."/>
            <person name="Wu J."/>
            <person name="Kanamori H."/>
            <person name="Katayose Y."/>
            <person name="Fujisawa M."/>
            <person name="Namiki N."/>
            <person name="Mizuno H."/>
            <person name="Yamamoto K."/>
            <person name="Antonio B.A."/>
            <person name="Baba T."/>
            <person name="Sakata K."/>
            <person name="Nagamura Y."/>
            <person name="Aoki H."/>
            <person name="Arikawa K."/>
            <person name="Arita K."/>
            <person name="Bito T."/>
            <person name="Chiden Y."/>
            <person name="Fujitsuka N."/>
            <person name="Fukunaka R."/>
            <person name="Hamada M."/>
            <person name="Harada C."/>
            <person name="Hayashi A."/>
            <person name="Hijishita S."/>
            <person name="Honda M."/>
            <person name="Hosokawa S."/>
            <person name="Ichikawa Y."/>
            <person name="Idonuma A."/>
            <person name="Iijima M."/>
            <person name="Ikeda M."/>
            <person name="Ikeno M."/>
            <person name="Ito K."/>
            <person name="Ito S."/>
            <person name="Ito T."/>
            <person name="Ito Y."/>
            <person name="Ito Y."/>
            <person name="Iwabuchi A."/>
            <person name="Kamiya K."/>
            <person name="Karasawa W."/>
            <person name="Kurita K."/>
            <person name="Katagiri S."/>
            <person name="Kikuta A."/>
            <person name="Kobayashi H."/>
            <person name="Kobayashi N."/>
            <person name="Machita K."/>
            <person name="Maehara T."/>
            <person name="Masukawa M."/>
            <person name="Mizubayashi T."/>
            <person name="Mukai Y."/>
            <person name="Nagasaki H."/>
            <person name="Nagata Y."/>
            <person name="Naito S."/>
            <person name="Nakashima M."/>
            <person name="Nakama Y."/>
            <person name="Nakamichi Y."/>
            <person name="Nakamura M."/>
            <person name="Meguro A."/>
            <person name="Negishi M."/>
            <person name="Ohta I."/>
            <person name="Ohta T."/>
            <person name="Okamoto M."/>
            <person name="Ono N."/>
            <person name="Saji S."/>
            <person name="Sakaguchi M."/>
            <person name="Sakai K."/>
            <person name="Shibata M."/>
            <person name="Shimokawa T."/>
            <person name="Song J."/>
            <person name="Takazaki Y."/>
            <person name="Terasawa K."/>
            <person name="Tsugane M."/>
            <person name="Tsuji K."/>
            <person name="Ueda S."/>
            <person name="Waki K."/>
            <person name="Yamagata H."/>
            <person name="Yamamoto M."/>
            <person name="Yamamoto S."/>
            <person name="Yamane H."/>
            <person name="Yoshiki S."/>
            <person name="Yoshihara R."/>
            <person name="Yukawa K."/>
            <person name="Zhong H."/>
            <person name="Yano M."/>
            <person name="Yuan Q."/>
            <person name="Ouyang S."/>
            <person name="Liu J."/>
            <person name="Jones K.M."/>
            <person name="Gansberger K."/>
            <person name="Moffat K."/>
            <person name="Hill J."/>
            <person name="Bera J."/>
            <person name="Fadrosh D."/>
            <person name="Jin S."/>
            <person name="Johri S."/>
            <person name="Kim M."/>
            <person name="Overton L."/>
            <person name="Reardon M."/>
            <person name="Tsitrin T."/>
            <person name="Vuong H."/>
            <person name="Weaver B."/>
            <person name="Ciecko A."/>
            <person name="Tallon L."/>
            <person name="Jackson J."/>
            <person name="Pai G."/>
            <person name="Aken S.V."/>
            <person name="Utterback T."/>
            <person name="Reidmuller S."/>
            <person name="Feldblyum T."/>
            <person name="Hsiao J."/>
            <person name="Zismann V."/>
            <person name="Iobst S."/>
            <person name="de Vazeille A.R."/>
            <person name="Buell C.R."/>
            <person name="Ying K."/>
            <person name="Li Y."/>
            <person name="Lu T."/>
            <person name="Huang Y."/>
            <person name="Zhao Q."/>
            <person name="Feng Q."/>
            <person name="Zhang L."/>
            <person name="Zhu J."/>
            <person name="Weng Q."/>
            <person name="Mu J."/>
            <person name="Lu Y."/>
            <person name="Fan D."/>
            <person name="Liu Y."/>
            <person name="Guan J."/>
            <person name="Zhang Y."/>
            <person name="Yu S."/>
            <person name="Liu X."/>
            <person name="Zhang Y."/>
            <person name="Hong G."/>
            <person name="Han B."/>
            <person name="Choisne N."/>
            <person name="Demange N."/>
            <person name="Orjeda G."/>
            <person name="Samain S."/>
            <person name="Cattolico L."/>
            <person name="Pelletier E."/>
            <person name="Couloux A."/>
            <person name="Segurens B."/>
            <person name="Wincker P."/>
            <person name="D'Hont A."/>
            <person name="Scarpelli C."/>
            <person name="Weissenbach J."/>
            <person name="Salanoubat M."/>
            <person name="Quetier F."/>
            <person name="Yu Y."/>
            <person name="Kim H.R."/>
            <person name="Rambo T."/>
            <person name="Currie J."/>
            <person name="Collura K."/>
            <person name="Luo M."/>
            <person name="Yang T."/>
            <person name="Ammiraju J.S.S."/>
            <person name="Engler F."/>
            <person name="Soderlund C."/>
            <person name="Wing R.A."/>
            <person name="Palmer L.E."/>
            <person name="de la Bastide M."/>
            <person name="Spiegel L."/>
            <person name="Nascimento L."/>
            <person name="Zutavern T."/>
            <person name="O'Shaughnessy A."/>
            <person name="Dike S."/>
            <person name="Dedhia N."/>
            <person name="Preston R."/>
            <person name="Balija V."/>
            <person name="McCombie W.R."/>
            <person name="Chow T."/>
            <person name="Chen H."/>
            <person name="Chung M."/>
            <person name="Chen C."/>
            <person name="Shaw J."/>
            <person name="Wu H."/>
            <person name="Hsiao K."/>
            <person name="Chao Y."/>
            <person name="Chu M."/>
            <person name="Cheng C."/>
            <person name="Hour A."/>
            <person name="Lee P."/>
            <person name="Lin S."/>
            <person name="Lin Y."/>
            <person name="Liou J."/>
            <person name="Liu S."/>
            <person name="Hsing Y."/>
            <person name="Raghuvanshi S."/>
            <person name="Mohanty A."/>
            <person name="Bharti A.K."/>
            <person name="Gaur A."/>
            <person name="Gupta V."/>
            <person name="Kumar D."/>
            <person name="Ravi V."/>
            <person name="Vij S."/>
            <person name="Kapur A."/>
            <person name="Khurana P."/>
            <person name="Khurana P."/>
            <person name="Khurana J.P."/>
            <person name="Tyagi A.K."/>
            <person name="Gaikwad K."/>
            <person name="Singh A."/>
            <person name="Dalal V."/>
            <person name="Srivastava S."/>
            <person name="Dixit A."/>
            <person name="Pal A.K."/>
            <person name="Ghazi I.A."/>
            <person name="Yadav M."/>
            <person name="Pandit A."/>
            <person name="Bhargava A."/>
            <person name="Sureshbabu K."/>
            <person name="Batra K."/>
            <person name="Sharma T.R."/>
            <person name="Mohapatra T."/>
            <person name="Singh N.K."/>
            <person name="Messing J."/>
            <person name="Nelson A.B."/>
            <person name="Fuks G."/>
            <person name="Kavchok S."/>
            <person name="Keizer G."/>
            <person name="Linton E."/>
            <person name="Llaca V."/>
            <person name="Song R."/>
            <person name="Tanyolac B."/>
            <person name="Young S."/>
            <person name="Ho-Il K."/>
            <person name="Hahn J.H."/>
            <person name="Sangsakoo G."/>
            <person name="Vanavichit A."/>
            <person name="de Mattos Luiz.A.T."/>
            <person name="Zimmer P.D."/>
            <person name="Malone G."/>
            <person name="Dellagostin O."/>
            <person name="de Oliveira A.C."/>
            <person name="Bevan M."/>
            <person name="Bancroft I."/>
            <person name="Minx P."/>
            <person name="Cordum H."/>
            <person name="Wilson R."/>
            <person name="Cheng Z."/>
            <person name="Jin W."/>
            <person name="Jiang J."/>
            <person name="Leong S.A."/>
            <person name="Iwama H."/>
            <person name="Gojobori T."/>
            <person name="Itoh T."/>
            <person name="Niimura Y."/>
            <person name="Fujii Y."/>
            <person name="Habara T."/>
            <person name="Sakai H."/>
            <person name="Sato Y."/>
            <person name="Wilson G."/>
            <person name="Kumar K."/>
            <person name="McCouch S."/>
            <person name="Juretic N."/>
            <person name="Hoen D."/>
            <person name="Wright S."/>
            <person name="Bruskiewich R."/>
            <person name="Bureau T."/>
            <person name="Miyao A."/>
            <person name="Hirochika H."/>
            <person name="Nishikawa T."/>
            <person name="Kadowaki K."/>
            <person name="Sugiura M."/>
            <person name="Burr B."/>
            <person name="Sasaki T."/>
        </authorList>
    </citation>
    <scope>NUCLEOTIDE SEQUENCE [LARGE SCALE GENOMIC DNA]</scope>
    <source>
        <strain evidence="3">cv. Nipponbare</strain>
    </source>
</reference>
<evidence type="ECO:0000256" key="1">
    <source>
        <dbReference type="SAM" id="MobiDB-lite"/>
    </source>
</evidence>
<dbReference type="AlphaFoldDB" id="Q5VPU4"/>
<evidence type="ECO:0000313" key="2">
    <source>
        <dbReference type="EMBL" id="BAD68531.1"/>
    </source>
</evidence>
<name>Q5VPU4_ORYSJ</name>
<proteinExistence type="predicted"/>
<dbReference type="EMBL" id="AP003540">
    <property type="protein sequence ID" value="BAD68531.1"/>
    <property type="molecule type" value="Genomic_DNA"/>
</dbReference>
<feature type="compositionally biased region" description="Basic residues" evidence="1">
    <location>
        <begin position="45"/>
        <end position="59"/>
    </location>
</feature>